<organism evidence="5 6">
    <name type="scientific">Passalora fulva</name>
    <name type="common">Tomato leaf mold</name>
    <name type="synonym">Cladosporium fulvum</name>
    <dbReference type="NCBI Taxonomy" id="5499"/>
    <lineage>
        <taxon>Eukaryota</taxon>
        <taxon>Fungi</taxon>
        <taxon>Dikarya</taxon>
        <taxon>Ascomycota</taxon>
        <taxon>Pezizomycotina</taxon>
        <taxon>Dothideomycetes</taxon>
        <taxon>Dothideomycetidae</taxon>
        <taxon>Mycosphaerellales</taxon>
        <taxon>Mycosphaerellaceae</taxon>
        <taxon>Fulvia</taxon>
    </lineage>
</organism>
<evidence type="ECO:0000256" key="2">
    <source>
        <dbReference type="ARBA" id="ARBA00022723"/>
    </source>
</evidence>
<dbReference type="InterPro" id="IPR050072">
    <property type="entry name" value="Peptidase_M20A"/>
</dbReference>
<evidence type="ECO:0000259" key="4">
    <source>
        <dbReference type="Pfam" id="PF07687"/>
    </source>
</evidence>
<dbReference type="SUPFAM" id="SSF55031">
    <property type="entry name" value="Bacterial exopeptidase dimerisation domain"/>
    <property type="match status" value="1"/>
</dbReference>
<feature type="domain" description="Peptidase M20 dimerisation" evidence="4">
    <location>
        <begin position="152"/>
        <end position="257"/>
    </location>
</feature>
<keyword evidence="2" id="KW-0479">Metal-binding</keyword>
<comment type="similarity">
    <text evidence="1">Belongs to the peptidase M20A family.</text>
</comment>
<dbReference type="EMBL" id="CP090173">
    <property type="protein sequence ID" value="UJO23396.1"/>
    <property type="molecule type" value="Genomic_DNA"/>
</dbReference>
<evidence type="ECO:0000313" key="5">
    <source>
        <dbReference type="EMBL" id="UJO23396.1"/>
    </source>
</evidence>
<name>A0A9Q8UUW9_PASFU</name>
<dbReference type="OMA" id="DIACCHT"/>
<gene>
    <name evidence="5" type="ORF">CLAFUR5_13323</name>
</gene>
<dbReference type="InterPro" id="IPR011650">
    <property type="entry name" value="Peptidase_M20_dimer"/>
</dbReference>
<keyword evidence="6" id="KW-1185">Reference proteome</keyword>
<reference evidence="5" key="1">
    <citation type="submission" date="2021-12" db="EMBL/GenBank/DDBJ databases">
        <authorList>
            <person name="Zaccaron A."/>
            <person name="Stergiopoulos I."/>
        </authorList>
    </citation>
    <scope>NUCLEOTIDE SEQUENCE</scope>
    <source>
        <strain evidence="5">Race5_Kim</strain>
    </source>
</reference>
<accession>A0A9Q8UUW9</accession>
<dbReference type="PANTHER" id="PTHR43808">
    <property type="entry name" value="ACETYLORNITHINE DEACETYLASE"/>
    <property type="match status" value="1"/>
</dbReference>
<evidence type="ECO:0000313" key="6">
    <source>
        <dbReference type="Proteomes" id="UP000756132"/>
    </source>
</evidence>
<sequence>MGTIPGPGETAIARYISAWLQHRGLESHWIEPTKGRPSIVGVSYDTGGAKSLMLNGHIGTVTLMGYEGDPLSGKIEDGRLYGRGAADIKCGIAAAMIALADSAKLGLCGDVILTPVADEEDLSIGTEDVLRAGWTADAAIVNEPTDLHIVHAHKGFVWLEVDIFGVAAHGSRADLGVDAIANAGYFLVELDRHAEDLRHTNPDSLVGPPTIHASMIKGGEGSSSYPALCSITIERRTLAGEDAKSVETEMRTILETLHGRVLDFKYDLRTAFERPSYQLPRDHPFCGLVENVVSRSRSQSPQFEGVPYWTDAALLAEKGIAILLWGPTGEGLHAKEEWADVQSFRTVAEALKNIAAEFCR</sequence>
<dbReference type="InterPro" id="IPR036264">
    <property type="entry name" value="Bact_exopeptidase_dim_dom"/>
</dbReference>
<dbReference type="RefSeq" id="XP_047767762.1">
    <property type="nucleotide sequence ID" value="XM_047912471.1"/>
</dbReference>
<dbReference type="GO" id="GO:0016787">
    <property type="term" value="F:hydrolase activity"/>
    <property type="evidence" value="ECO:0007669"/>
    <property type="project" value="UniProtKB-KW"/>
</dbReference>
<dbReference type="PANTHER" id="PTHR43808:SF25">
    <property type="entry name" value="PEPTIDASE M20 DIMERISATION DOMAIN-CONTAINING PROTEIN"/>
    <property type="match status" value="1"/>
</dbReference>
<dbReference type="GO" id="GO:0046872">
    <property type="term" value="F:metal ion binding"/>
    <property type="evidence" value="ECO:0007669"/>
    <property type="project" value="UniProtKB-KW"/>
</dbReference>
<evidence type="ECO:0000256" key="3">
    <source>
        <dbReference type="ARBA" id="ARBA00022801"/>
    </source>
</evidence>
<dbReference type="InterPro" id="IPR002933">
    <property type="entry name" value="Peptidase_M20"/>
</dbReference>
<dbReference type="OrthoDB" id="10059875at2759"/>
<keyword evidence="3" id="KW-0378">Hydrolase</keyword>
<dbReference type="Proteomes" id="UP000756132">
    <property type="component" value="Chromosome 11"/>
</dbReference>
<protein>
    <recommendedName>
        <fullName evidence="4">Peptidase M20 dimerisation domain-containing protein</fullName>
    </recommendedName>
</protein>
<dbReference type="Pfam" id="PF07687">
    <property type="entry name" value="M20_dimer"/>
    <property type="match status" value="1"/>
</dbReference>
<dbReference type="Gene3D" id="3.30.70.360">
    <property type="match status" value="1"/>
</dbReference>
<dbReference type="Gene3D" id="3.40.630.10">
    <property type="entry name" value="Zn peptidases"/>
    <property type="match status" value="1"/>
</dbReference>
<dbReference type="GeneID" id="71993201"/>
<dbReference type="Pfam" id="PF01546">
    <property type="entry name" value="Peptidase_M20"/>
    <property type="match status" value="1"/>
</dbReference>
<reference evidence="5" key="2">
    <citation type="journal article" date="2022" name="Microb. Genom.">
        <title>A chromosome-scale genome assembly of the tomato pathogen Cladosporium fulvum reveals a compartmentalized genome architecture and the presence of a dispensable chromosome.</title>
        <authorList>
            <person name="Zaccaron A.Z."/>
            <person name="Chen L.H."/>
            <person name="Samaras A."/>
            <person name="Stergiopoulos I."/>
        </authorList>
    </citation>
    <scope>NUCLEOTIDE SEQUENCE</scope>
    <source>
        <strain evidence="5">Race5_Kim</strain>
    </source>
</reference>
<evidence type="ECO:0000256" key="1">
    <source>
        <dbReference type="ARBA" id="ARBA00006247"/>
    </source>
</evidence>
<proteinExistence type="inferred from homology"/>
<dbReference type="KEGG" id="ffu:CLAFUR5_13323"/>
<dbReference type="AlphaFoldDB" id="A0A9Q8UUW9"/>
<dbReference type="SUPFAM" id="SSF53187">
    <property type="entry name" value="Zn-dependent exopeptidases"/>
    <property type="match status" value="1"/>
</dbReference>